<keyword evidence="2" id="KW-1185">Reference proteome</keyword>
<protein>
    <submittedName>
        <fullName evidence="1">Uncharacterized protein</fullName>
    </submittedName>
</protein>
<dbReference type="STRING" id="1296565.SAMN05660657_04452"/>
<organism evidence="1 2">
    <name type="scientific">Geodermatophilus amargosae</name>
    <dbReference type="NCBI Taxonomy" id="1296565"/>
    <lineage>
        <taxon>Bacteria</taxon>
        <taxon>Bacillati</taxon>
        <taxon>Actinomycetota</taxon>
        <taxon>Actinomycetes</taxon>
        <taxon>Geodermatophilales</taxon>
        <taxon>Geodermatophilaceae</taxon>
        <taxon>Geodermatophilus</taxon>
    </lineage>
</organism>
<gene>
    <name evidence="1" type="ORF">SAMN05660657_04452</name>
</gene>
<evidence type="ECO:0000313" key="2">
    <source>
        <dbReference type="Proteomes" id="UP000199546"/>
    </source>
</evidence>
<name>A0A1I7CGG8_9ACTN</name>
<accession>A0A1I7CGG8</accession>
<reference evidence="2" key="1">
    <citation type="submission" date="2016-10" db="EMBL/GenBank/DDBJ databases">
        <authorList>
            <person name="Varghese N."/>
            <person name="Submissions S."/>
        </authorList>
    </citation>
    <scope>NUCLEOTIDE SEQUENCE [LARGE SCALE GENOMIC DNA]</scope>
    <source>
        <strain evidence="2">DSM 46136</strain>
    </source>
</reference>
<dbReference type="EMBL" id="FPBA01000021">
    <property type="protein sequence ID" value="SFT98517.1"/>
    <property type="molecule type" value="Genomic_DNA"/>
</dbReference>
<evidence type="ECO:0000313" key="1">
    <source>
        <dbReference type="EMBL" id="SFT98517.1"/>
    </source>
</evidence>
<sequence>MANETDAPPVGSMRLYDAVRPGLVDGRYRVRARLEVSADHAPALPATPEDARYVAVGSDRFVLPDDRIASVHPAAGAEGAFGQRLPHVALHRLTLPWERTVVGRPWLALLVVAEGDGRLERVPTARAAVGDQAFAALNATEPVDGDGPPVTVLRMADPVTLMGLLPRAAELDLLTHTRQVNLADTALAGADDDGWFAVVTANRLPVSTGGYHACLVSLEGHDALVAGIAPPVVPPLVVLHSWAFTVSATGGLFDALCAELDVASFAAAAAVLERVDRGGAAGWATYRSAFTAAAQDGGGDAPPDVTLDAAFELGRLLGAADGQFTREMVDWHRAADDADASTVSLRAIDSALGALNQDPPMRLVREAPVHGRRPLDSVPAVLDQVVRRTFRRGDVWGVPGSVGGVRR</sequence>
<dbReference type="Proteomes" id="UP000199546">
    <property type="component" value="Unassembled WGS sequence"/>
</dbReference>
<dbReference type="AlphaFoldDB" id="A0A1I7CGG8"/>
<proteinExistence type="predicted"/>